<dbReference type="InterPro" id="IPR026877">
    <property type="entry name" value="DXPR_C"/>
</dbReference>
<proteinExistence type="inferred from homology"/>
<dbReference type="InterPro" id="IPR013644">
    <property type="entry name" value="DXP_reductoisomerase_C"/>
</dbReference>
<comment type="function">
    <text evidence="9">Catalyzes the NADPH-dependent rearrangement and reduction of 1-deoxy-D-xylulose-5-phosphate (DXP) to 2-C-methyl-D-erythritol 4-phosphate (MEP).</text>
</comment>
<evidence type="ECO:0000256" key="8">
    <source>
        <dbReference type="ARBA" id="ARBA00048543"/>
    </source>
</evidence>
<dbReference type="Gene3D" id="1.10.1740.10">
    <property type="match status" value="1"/>
</dbReference>
<dbReference type="InterPro" id="IPR036169">
    <property type="entry name" value="DXPR_C_sf"/>
</dbReference>
<feature type="binding site" evidence="9">
    <location>
        <position position="173"/>
    </location>
    <ligand>
        <name>1-deoxy-D-xylulose 5-phosphate</name>
        <dbReference type="ChEBI" id="CHEBI:57792"/>
    </ligand>
</feature>
<dbReference type="GO" id="GO:0030604">
    <property type="term" value="F:1-deoxy-D-xylulose-5-phosphate reductoisomerase activity"/>
    <property type="evidence" value="ECO:0007669"/>
    <property type="project" value="UniProtKB-UniRule"/>
</dbReference>
<dbReference type="HAMAP" id="MF_00183">
    <property type="entry name" value="DXP_reductoisom"/>
    <property type="match status" value="1"/>
</dbReference>
<gene>
    <name evidence="9" type="primary">dxr</name>
    <name evidence="13" type="ORF">BRW65_26365</name>
</gene>
<feature type="binding site" evidence="9">
    <location>
        <position position="123"/>
    </location>
    <ligand>
        <name>NADPH</name>
        <dbReference type="ChEBI" id="CHEBI:57783"/>
    </ligand>
</feature>
<feature type="binding site" evidence="9">
    <location>
        <position position="215"/>
    </location>
    <ligand>
        <name>1-deoxy-D-xylulose 5-phosphate</name>
        <dbReference type="ChEBI" id="CHEBI:57792"/>
    </ligand>
</feature>
<organism evidence="13 14">
    <name type="scientific">Mycobacterium paraffinicum</name>
    <dbReference type="NCBI Taxonomy" id="53378"/>
    <lineage>
        <taxon>Bacteria</taxon>
        <taxon>Bacillati</taxon>
        <taxon>Actinomycetota</taxon>
        <taxon>Actinomycetes</taxon>
        <taxon>Mycobacteriales</taxon>
        <taxon>Mycobacteriaceae</taxon>
        <taxon>Mycobacterium</taxon>
    </lineage>
</organism>
<accession>A0A1Q4HIJ0</accession>
<name>A0A1Q4HIJ0_9MYCO</name>
<dbReference type="GO" id="GO:0051484">
    <property type="term" value="P:isopentenyl diphosphate biosynthetic process, methylerythritol 4-phosphate pathway involved in terpenoid biosynthetic process"/>
    <property type="evidence" value="ECO:0007669"/>
    <property type="project" value="UniProtKB-ARBA"/>
</dbReference>
<comment type="caution">
    <text evidence="13">The sequence shown here is derived from an EMBL/GenBank/DDBJ whole genome shotgun (WGS) entry which is preliminary data.</text>
</comment>
<evidence type="ECO:0000259" key="12">
    <source>
        <dbReference type="Pfam" id="PF13288"/>
    </source>
</evidence>
<feature type="binding site" evidence="9">
    <location>
        <position position="47"/>
    </location>
    <ligand>
        <name>NADPH</name>
        <dbReference type="ChEBI" id="CHEBI:57783"/>
    </ligand>
</feature>
<feature type="domain" description="1-deoxy-D-xylulose 5-phosphate reductoisomerase N-terminal" evidence="10">
    <location>
        <begin position="12"/>
        <end position="131"/>
    </location>
</feature>
<comment type="similarity">
    <text evidence="2 9">Belongs to the DXR family.</text>
</comment>
<feature type="binding site" evidence="9">
    <location>
        <position position="202"/>
    </location>
    <ligand>
        <name>NADPH</name>
        <dbReference type="ChEBI" id="CHEBI:57783"/>
    </ligand>
</feature>
<feature type="binding site" evidence="9">
    <location>
        <position position="20"/>
    </location>
    <ligand>
        <name>NADPH</name>
        <dbReference type="ChEBI" id="CHEBI:57783"/>
    </ligand>
</feature>
<comment type="cofactor">
    <cofactor evidence="9">
        <name>Mg(2+)</name>
        <dbReference type="ChEBI" id="CHEBI:18420"/>
    </cofactor>
    <cofactor evidence="9">
        <name>Mn(2+)</name>
        <dbReference type="ChEBI" id="CHEBI:29035"/>
    </cofactor>
</comment>
<feature type="binding site" evidence="9">
    <location>
        <position position="218"/>
    </location>
    <ligand>
        <name>Mn(2+)</name>
        <dbReference type="ChEBI" id="CHEBI:29035"/>
    </ligand>
</feature>
<dbReference type="GO" id="GO:0030145">
    <property type="term" value="F:manganese ion binding"/>
    <property type="evidence" value="ECO:0007669"/>
    <property type="project" value="TreeGrafter"/>
</dbReference>
<dbReference type="PIRSF" id="PIRSF006205">
    <property type="entry name" value="Dxp_reductismrs"/>
    <property type="match status" value="1"/>
</dbReference>
<feature type="binding site" evidence="9">
    <location>
        <position position="196"/>
    </location>
    <ligand>
        <name>1-deoxy-D-xylulose 5-phosphate</name>
        <dbReference type="ChEBI" id="CHEBI:57792"/>
    </ligand>
</feature>
<evidence type="ECO:0000313" key="13">
    <source>
        <dbReference type="EMBL" id="OJZ67313.1"/>
    </source>
</evidence>
<protein>
    <recommendedName>
        <fullName evidence="9">1-deoxy-D-xylulose 5-phosphate reductoisomerase</fullName>
        <shortName evidence="9">DXP reductoisomerase</shortName>
        <ecNumber evidence="9">1.1.1.267</ecNumber>
    </recommendedName>
    <alternativeName>
        <fullName evidence="9">1-deoxyxylulose-5-phosphate reductoisomerase</fullName>
    </alternativeName>
    <alternativeName>
        <fullName evidence="9">2-C-methyl-D-erythritol 4-phosphate synthase</fullName>
    </alternativeName>
</protein>
<feature type="binding site" evidence="9">
    <location>
        <position position="149"/>
    </location>
    <ligand>
        <name>1-deoxy-D-xylulose 5-phosphate</name>
        <dbReference type="ChEBI" id="CHEBI:57792"/>
    </ligand>
</feature>
<keyword evidence="6 9" id="KW-0464">Manganese</keyword>
<evidence type="ECO:0000256" key="4">
    <source>
        <dbReference type="ARBA" id="ARBA00022857"/>
    </source>
</evidence>
<evidence type="ECO:0000313" key="14">
    <source>
        <dbReference type="Proteomes" id="UP000186438"/>
    </source>
</evidence>
<feature type="binding site" evidence="9">
    <location>
        <position position="44"/>
    </location>
    <ligand>
        <name>NADPH</name>
        <dbReference type="ChEBI" id="CHEBI:57783"/>
    </ligand>
</feature>
<dbReference type="SUPFAM" id="SSF55347">
    <property type="entry name" value="Glyceraldehyde-3-phosphate dehydrogenase-like, C-terminal domain"/>
    <property type="match status" value="1"/>
</dbReference>
<evidence type="ECO:0000256" key="9">
    <source>
        <dbReference type="HAMAP-Rule" id="MF_00183"/>
    </source>
</evidence>
<keyword evidence="7 9" id="KW-0414">Isoprene biosynthesis</keyword>
<dbReference type="InterPro" id="IPR003821">
    <property type="entry name" value="DXP_reductoisomerase"/>
</dbReference>
<feature type="binding site" evidence="9">
    <location>
        <position position="149"/>
    </location>
    <ligand>
        <name>Mn(2+)</name>
        <dbReference type="ChEBI" id="CHEBI:29035"/>
    </ligand>
</feature>
<feature type="domain" description="1-deoxy-D-xylulose 5-phosphate reductoisomerase C-terminal" evidence="11">
    <location>
        <begin position="143"/>
        <end position="226"/>
    </location>
</feature>
<dbReference type="STRING" id="53378.BRW65_26365"/>
<dbReference type="GO" id="GO:0016853">
    <property type="term" value="F:isomerase activity"/>
    <property type="evidence" value="ECO:0007669"/>
    <property type="project" value="UniProtKB-KW"/>
</dbReference>
<dbReference type="OrthoDB" id="9806546at2"/>
<feature type="binding site" evidence="9">
    <location>
        <position position="18"/>
    </location>
    <ligand>
        <name>NADPH</name>
        <dbReference type="ChEBI" id="CHEBI:57783"/>
    </ligand>
</feature>
<evidence type="ECO:0000256" key="2">
    <source>
        <dbReference type="ARBA" id="ARBA00006825"/>
    </source>
</evidence>
<dbReference type="Gene3D" id="3.40.50.720">
    <property type="entry name" value="NAD(P)-binding Rossmann-like Domain"/>
    <property type="match status" value="1"/>
</dbReference>
<evidence type="ECO:0000259" key="10">
    <source>
        <dbReference type="Pfam" id="PF02670"/>
    </source>
</evidence>
<comment type="catalytic activity">
    <reaction evidence="8">
        <text>2-C-methyl-D-erythritol 4-phosphate + NADP(+) = 1-deoxy-D-xylulose 5-phosphate + NADPH + H(+)</text>
        <dbReference type="Rhea" id="RHEA:13717"/>
        <dbReference type="ChEBI" id="CHEBI:15378"/>
        <dbReference type="ChEBI" id="CHEBI:57783"/>
        <dbReference type="ChEBI" id="CHEBI:57792"/>
        <dbReference type="ChEBI" id="CHEBI:58262"/>
        <dbReference type="ChEBI" id="CHEBI:58349"/>
        <dbReference type="EC" id="1.1.1.267"/>
    </reaction>
    <physiologicalReaction direction="right-to-left" evidence="8">
        <dbReference type="Rhea" id="RHEA:13719"/>
    </physiologicalReaction>
</comment>
<keyword evidence="13" id="KW-0413">Isomerase</keyword>
<evidence type="ECO:0000256" key="6">
    <source>
        <dbReference type="ARBA" id="ARBA00023211"/>
    </source>
</evidence>
<dbReference type="UniPathway" id="UPA00056">
    <property type="reaction ID" value="UER00092"/>
</dbReference>
<dbReference type="Pfam" id="PF02670">
    <property type="entry name" value="DXP_reductoisom"/>
    <property type="match status" value="1"/>
</dbReference>
<dbReference type="InterPro" id="IPR013512">
    <property type="entry name" value="DXP_reductoisomerase_N"/>
</dbReference>
<sequence length="401" mass="41858">MTTATPEGRLRVLVLGSTGSIGTQALEVIAANPDRFEVVGLAAGGANLDTLLRQRAETGVTNVAVADERAAQIADVPYRGPEAVTRLVHDTEADVVLNALVGALGLRPTLAALDSGARLALANKESLVAGGPLVLKAARPGQIVPVDSEHSALAQCLRGGSPEEVAKLVLTASGGPFRGWTAAQLEGVTPQQAGAHPTWSMGPMNTLNSASLVNKGLELIETHLLFGIDYDRIEVVVHPQSIVHSMVTFVDGSTIAQASPPDMKLPISLALGWPARVPGAAGSCDFSTASSWEFEPLDSEVFPAVELARYAGQTGGCMTAVYNAANEEAAEAFLQGRVGFPAIVNTIADVLHAADQWAVSPANVDEVLDAQRWARETARRRIDRVAHARPTEASVNASGVV</sequence>
<dbReference type="EC" id="1.1.1.267" evidence="9"/>
<feature type="binding site" evidence="9">
    <location>
        <position position="218"/>
    </location>
    <ligand>
        <name>1-deoxy-D-xylulose 5-phosphate</name>
        <dbReference type="ChEBI" id="CHEBI:57792"/>
    </ligand>
</feature>
<dbReference type="Proteomes" id="UP000186438">
    <property type="component" value="Unassembled WGS sequence"/>
</dbReference>
<keyword evidence="14" id="KW-1185">Reference proteome</keyword>
<dbReference type="NCBIfam" id="TIGR00243">
    <property type="entry name" value="Dxr"/>
    <property type="match status" value="1"/>
</dbReference>
<dbReference type="PANTHER" id="PTHR30525:SF0">
    <property type="entry name" value="1-DEOXY-D-XYLULOSE 5-PHOSPHATE REDUCTOISOMERASE, CHLOROPLASTIC"/>
    <property type="match status" value="1"/>
</dbReference>
<feature type="binding site" evidence="9">
    <location>
        <position position="147"/>
    </location>
    <ligand>
        <name>Mn(2+)</name>
        <dbReference type="ChEBI" id="CHEBI:29035"/>
    </ligand>
</feature>
<keyword evidence="9" id="KW-0460">Magnesium</keyword>
<dbReference type="Pfam" id="PF08436">
    <property type="entry name" value="DXP_redisom_C"/>
    <property type="match status" value="1"/>
</dbReference>
<feature type="domain" description="DXP reductoisomerase C-terminal" evidence="12">
    <location>
        <begin position="259"/>
        <end position="376"/>
    </location>
</feature>
<evidence type="ECO:0000256" key="1">
    <source>
        <dbReference type="ARBA" id="ARBA00005094"/>
    </source>
</evidence>
<keyword evidence="4 9" id="KW-0521">NADP</keyword>
<dbReference type="FunFam" id="3.40.50.720:FF:000045">
    <property type="entry name" value="1-deoxy-D-xylulose 5-phosphate reductoisomerase"/>
    <property type="match status" value="1"/>
</dbReference>
<feature type="binding site" evidence="9">
    <location>
        <position position="124"/>
    </location>
    <ligand>
        <name>1-deoxy-D-xylulose 5-phosphate</name>
        <dbReference type="ChEBI" id="CHEBI:57792"/>
    </ligand>
</feature>
<dbReference type="Pfam" id="PF13288">
    <property type="entry name" value="DXPR_C"/>
    <property type="match status" value="1"/>
</dbReference>
<evidence type="ECO:0000259" key="11">
    <source>
        <dbReference type="Pfam" id="PF08436"/>
    </source>
</evidence>
<dbReference type="InterPro" id="IPR036291">
    <property type="entry name" value="NAD(P)-bd_dom_sf"/>
</dbReference>
<dbReference type="RefSeq" id="WP_073879907.1">
    <property type="nucleotide sequence ID" value="NZ_MPNT01000039.1"/>
</dbReference>
<evidence type="ECO:0000256" key="3">
    <source>
        <dbReference type="ARBA" id="ARBA00022723"/>
    </source>
</evidence>
<feature type="binding site" evidence="9">
    <location>
        <position position="19"/>
    </location>
    <ligand>
        <name>NADPH</name>
        <dbReference type="ChEBI" id="CHEBI:57783"/>
    </ligand>
</feature>
<evidence type="ECO:0000256" key="7">
    <source>
        <dbReference type="ARBA" id="ARBA00023229"/>
    </source>
</evidence>
<dbReference type="SUPFAM" id="SSF69055">
    <property type="entry name" value="1-deoxy-D-xylulose-5-phosphate reductoisomerase, C-terminal domain"/>
    <property type="match status" value="1"/>
</dbReference>
<feature type="binding site" evidence="9">
    <location>
        <position position="21"/>
    </location>
    <ligand>
        <name>NADPH</name>
        <dbReference type="ChEBI" id="CHEBI:57783"/>
    </ligand>
</feature>
<keyword evidence="5 9" id="KW-0560">Oxidoreductase</keyword>
<keyword evidence="3 9" id="KW-0479">Metal-binding</keyword>
<comment type="pathway">
    <text evidence="1 9">Isoprenoid biosynthesis; isopentenyl diphosphate biosynthesis via DXP pathway; isopentenyl diphosphate from 1-deoxy-D-xylulose 5-phosphate: step 1/6.</text>
</comment>
<feature type="binding site" evidence="9">
    <location>
        <position position="125"/>
    </location>
    <ligand>
        <name>NADPH</name>
        <dbReference type="ChEBI" id="CHEBI:57783"/>
    </ligand>
</feature>
<dbReference type="GO" id="GO:0070402">
    <property type="term" value="F:NADPH binding"/>
    <property type="evidence" value="ECO:0007669"/>
    <property type="project" value="InterPro"/>
</dbReference>
<feature type="binding site" evidence="9">
    <location>
        <position position="209"/>
    </location>
    <ligand>
        <name>1-deoxy-D-xylulose 5-phosphate</name>
        <dbReference type="ChEBI" id="CHEBI:57792"/>
    </ligand>
</feature>
<dbReference type="EMBL" id="MPNT01000039">
    <property type="protein sequence ID" value="OJZ67313.1"/>
    <property type="molecule type" value="Genomic_DNA"/>
</dbReference>
<feature type="binding site" evidence="9">
    <location>
        <position position="148"/>
    </location>
    <ligand>
        <name>1-deoxy-D-xylulose 5-phosphate</name>
        <dbReference type="ChEBI" id="CHEBI:57792"/>
    </ligand>
</feature>
<reference evidence="13 14" key="1">
    <citation type="submission" date="2016-11" db="EMBL/GenBank/DDBJ databases">
        <title>Genome sequences of unsequenced Mycobacteria.</title>
        <authorList>
            <person name="Greninger A.L."/>
            <person name="Fang F."/>
            <person name="Jerome K.R."/>
        </authorList>
    </citation>
    <scope>NUCLEOTIDE SEQUENCE [LARGE SCALE GENOMIC DNA]</scope>
    <source>
        <strain evidence="13 14">M11</strain>
    </source>
</reference>
<comment type="caution">
    <text evidence="9">Lacks conserved residue(s) required for the propagation of feature annotation.</text>
</comment>
<dbReference type="AlphaFoldDB" id="A0A1Q4HIJ0"/>
<evidence type="ECO:0000256" key="5">
    <source>
        <dbReference type="ARBA" id="ARBA00023002"/>
    </source>
</evidence>
<dbReference type="SUPFAM" id="SSF51735">
    <property type="entry name" value="NAD(P)-binding Rossmann-fold domains"/>
    <property type="match status" value="1"/>
</dbReference>
<feature type="binding site" evidence="9">
    <location>
        <position position="214"/>
    </location>
    <ligand>
        <name>1-deoxy-D-xylulose 5-phosphate</name>
        <dbReference type="ChEBI" id="CHEBI:57792"/>
    </ligand>
</feature>
<dbReference type="PANTHER" id="PTHR30525">
    <property type="entry name" value="1-DEOXY-D-XYLULOSE 5-PHOSPHATE REDUCTOISOMERASE"/>
    <property type="match status" value="1"/>
</dbReference>